<dbReference type="SUPFAM" id="SSF53067">
    <property type="entry name" value="Actin-like ATPase domain"/>
    <property type="match status" value="2"/>
</dbReference>
<evidence type="ECO:0000256" key="2">
    <source>
        <dbReference type="ARBA" id="ARBA00022741"/>
    </source>
</evidence>
<dbReference type="InterPro" id="IPR013126">
    <property type="entry name" value="Hsp_70_fam"/>
</dbReference>
<dbReference type="PROSITE" id="PS00329">
    <property type="entry name" value="HSP70_2"/>
    <property type="match status" value="1"/>
</dbReference>
<keyword evidence="6" id="KW-1185">Reference proteome</keyword>
<comment type="caution">
    <text evidence="5">The sequence shown here is derived from an EMBL/GenBank/DDBJ whole genome shotgun (WGS) entry which is preliminary data.</text>
</comment>
<dbReference type="Pfam" id="PF00012">
    <property type="entry name" value="HSP70"/>
    <property type="match status" value="1"/>
</dbReference>
<organism evidence="5 6">
    <name type="scientific">Comamonas avium</name>
    <dbReference type="NCBI Taxonomy" id="2762231"/>
    <lineage>
        <taxon>Bacteria</taxon>
        <taxon>Pseudomonadati</taxon>
        <taxon>Pseudomonadota</taxon>
        <taxon>Betaproteobacteria</taxon>
        <taxon>Burkholderiales</taxon>
        <taxon>Comamonadaceae</taxon>
        <taxon>Comamonas</taxon>
    </lineage>
</organism>
<evidence type="ECO:0000313" key="6">
    <source>
        <dbReference type="Proteomes" id="UP000634919"/>
    </source>
</evidence>
<evidence type="ECO:0000256" key="3">
    <source>
        <dbReference type="ARBA" id="ARBA00022840"/>
    </source>
</evidence>
<accession>A0ABR8S9P2</accession>
<dbReference type="InterPro" id="IPR018181">
    <property type="entry name" value="Heat_shock_70_CS"/>
</dbReference>
<dbReference type="PANTHER" id="PTHR19375">
    <property type="entry name" value="HEAT SHOCK PROTEIN 70KDA"/>
    <property type="match status" value="1"/>
</dbReference>
<evidence type="ECO:0000256" key="1">
    <source>
        <dbReference type="ARBA" id="ARBA00007381"/>
    </source>
</evidence>
<dbReference type="Gene3D" id="3.30.420.40">
    <property type="match status" value="2"/>
</dbReference>
<proteinExistence type="inferred from homology"/>
<gene>
    <name evidence="5" type="ORF">H9646_06855</name>
</gene>
<keyword evidence="2 4" id="KW-0547">Nucleotide-binding</keyword>
<dbReference type="PRINTS" id="PR00301">
    <property type="entry name" value="HEATSHOCK70"/>
</dbReference>
<reference evidence="5 6" key="1">
    <citation type="submission" date="2020-08" db="EMBL/GenBank/DDBJ databases">
        <title>A Genomic Blueprint of the Chicken Gut Microbiome.</title>
        <authorList>
            <person name="Gilroy R."/>
            <person name="Ravi A."/>
            <person name="Getino M."/>
            <person name="Pursley I."/>
            <person name="Horton D.L."/>
            <person name="Alikhan N.-F."/>
            <person name="Baker D."/>
            <person name="Gharbi K."/>
            <person name="Hall N."/>
            <person name="Watson M."/>
            <person name="Adriaenssens E.M."/>
            <person name="Foster-Nyarko E."/>
            <person name="Jarju S."/>
            <person name="Secka A."/>
            <person name="Antonio M."/>
            <person name="Oren A."/>
            <person name="Chaudhuri R."/>
            <person name="La Ragione R.M."/>
            <person name="Hildebrand F."/>
            <person name="Pallen M.J."/>
        </authorList>
    </citation>
    <scope>NUCLEOTIDE SEQUENCE [LARGE SCALE GENOMIC DNA]</scope>
    <source>
        <strain evidence="5 6">Sa2CVA6</strain>
    </source>
</reference>
<dbReference type="RefSeq" id="WP_191722598.1">
    <property type="nucleotide sequence ID" value="NZ_JACSQK010000003.1"/>
</dbReference>
<evidence type="ECO:0000256" key="4">
    <source>
        <dbReference type="RuleBase" id="RU003322"/>
    </source>
</evidence>
<name>A0ABR8S9P2_9BURK</name>
<dbReference type="EMBL" id="JACSQK010000003">
    <property type="protein sequence ID" value="MBD7960197.1"/>
    <property type="molecule type" value="Genomic_DNA"/>
</dbReference>
<dbReference type="CDD" id="cd10170">
    <property type="entry name" value="ASKHA_NBD_HSP70"/>
    <property type="match status" value="1"/>
</dbReference>
<dbReference type="InterPro" id="IPR043129">
    <property type="entry name" value="ATPase_NBD"/>
</dbReference>
<dbReference type="PROSITE" id="PS00297">
    <property type="entry name" value="HSP70_1"/>
    <property type="match status" value="1"/>
</dbReference>
<comment type="similarity">
    <text evidence="1 4">Belongs to the heat shock protein 70 family.</text>
</comment>
<dbReference type="Proteomes" id="UP000634919">
    <property type="component" value="Unassembled WGS sequence"/>
</dbReference>
<evidence type="ECO:0000313" key="5">
    <source>
        <dbReference type="EMBL" id="MBD7960197.1"/>
    </source>
</evidence>
<keyword evidence="3 4" id="KW-0067">ATP-binding</keyword>
<sequence>MNMFASIAASGNAAASSAGSVADAHTGAAHANPASANSQNGLPAGTAQYSIGIDLGTTHCALSFVDKTASDGEKVVQGVLNVPQLTAPASVEAKPLLPSFLYLPHDSELTEAERTLPGAPAAGYITGEFARTRGAATPIRLVSSAKSWLCHPGVDRRAGILPPDAPEEVSRISPLTASIRYLEHLRWAWEQAHPEAPFAQQDITVTIPASFDPAARELTAEACKAAGFHHLTLLEEPQAALYSWIQASGGDWRKQVKHGDVILVVDVGGGTTDLSLIAVLERDGSLELQRIAVGEHILLGGDNMDLALAYGVARKLAAEGKQLDAWQTRALSHGCRAAKEQLLADDTLQSVPVVVPSRGSKLIGGSIRTEVTRQEVLAMLVEGFFPKVAVSDKPQTRARAALTQLGLPYAQDAAVTRHLAAFLSRQVNALQDIDGLNVDQVQGSTFLHPTAILFNGGVLKAPQIEQRILEVINGWLDDEACEPARLLVGANLDLAVARGAAYYGHISTTGRGVRIRGGTAQSYYVGVESNMPAIPGMEPPMSALCLAPFGMEEGTEVALSDLELGLVVGEPVRLRFFGSSVRRADGVGTMLDFWGPEELVELQEIELNLPAAGRAAGEVVPVTLKARVTDIGTLQLNAVPVGGTDRWKVEFDVRAETADEA</sequence>
<protein>
    <submittedName>
        <fullName evidence="5">Hsp70 family protein</fullName>
    </submittedName>
</protein>